<comment type="function">
    <text evidence="4">Component of the PeBoW complex, which is required for maturation of 28S and 5.8S ribosomal RNAs and formation of the 60S ribosome.</text>
</comment>
<feature type="compositionally biased region" description="Acidic residues" evidence="5">
    <location>
        <begin position="451"/>
        <end position="489"/>
    </location>
</feature>
<evidence type="ECO:0000313" key="8">
    <source>
        <dbReference type="RefSeq" id="XP_060048796.1"/>
    </source>
</evidence>
<gene>
    <name evidence="4 8" type="primary">PES1</name>
</gene>
<sequence>MGGLEKRKYERGSATNYITRNKARKKLQLSLADFRRLCILKGIYPHEPKHKKKVNKGSTAARTFYLVKDIRFLLHEPIVSKFREYKVFVRKLRKAYGKSEWGTVERLKDNKPHYKLDHVVKERYPTFVDALRDLDDALSMCFLFSTFPRTGKCHVQTIQLCRRLAVEFLHYVIAARALRKVFLSIKGIYYQAEVLGQPIVWVTPYAFSHDHPTDVDYRVMATFTEFYTTLLGFVNFRLYQSLNLRYPPKLEEDLAHAASKTREDAYALESESSMEKLAALSASLARVVVPAEEEEAQLDEFPADSEPAAQEERQQELAAQEQHKKLFEGLRFFLNREVPREALAFVIRSFGGEVSWDKSVCIGAAYDATHPGITHQVVDRPGQQTPILGRSYVQPQWVFDSVNARLLLPVADYFPGVQLPPHLSPFVTEKEGDYVPPEKLKLLALQRGEQPGDEEEEEEDSEVGEPEDEEEEAEAGEEEEEEEEEEEQQEEARLRALEEQRLEGKKPRVLAGTVTLEDKQRLAREEESEARRLAIMTMRKREKYLYNKIMFGKRRRTREANKLAEKRKAHDEAVRAEKKAKRAGSL</sequence>
<evidence type="ECO:0000256" key="4">
    <source>
        <dbReference type="HAMAP-Rule" id="MF_03028"/>
    </source>
</evidence>
<keyword evidence="1 4" id="KW-0690">Ribosome biogenesis</keyword>
<dbReference type="RefSeq" id="XP_060048796.1">
    <property type="nucleotide sequence ID" value="XM_060192813.1"/>
</dbReference>
<feature type="compositionally biased region" description="Basic and acidic residues" evidence="5">
    <location>
        <begin position="490"/>
        <end position="506"/>
    </location>
</feature>
<evidence type="ECO:0000256" key="5">
    <source>
        <dbReference type="SAM" id="MobiDB-lite"/>
    </source>
</evidence>
<feature type="region of interest" description="Disordered" evidence="5">
    <location>
        <begin position="447"/>
        <end position="511"/>
    </location>
</feature>
<feature type="domain" description="BRCT" evidence="6">
    <location>
        <begin position="322"/>
        <end position="415"/>
    </location>
</feature>
<dbReference type="SUPFAM" id="SSF52113">
    <property type="entry name" value="BRCT domain"/>
    <property type="match status" value="1"/>
</dbReference>
<evidence type="ECO:0000256" key="2">
    <source>
        <dbReference type="ARBA" id="ARBA00022552"/>
    </source>
</evidence>
<dbReference type="PANTHER" id="PTHR12221:SF6">
    <property type="entry name" value="PESCADILLO HOMOLOG"/>
    <property type="match status" value="1"/>
</dbReference>
<feature type="region of interest" description="Disordered" evidence="5">
    <location>
        <begin position="557"/>
        <end position="586"/>
    </location>
</feature>
<keyword evidence="3 4" id="KW-0539">Nucleus</keyword>
<dbReference type="CDD" id="cd17709">
    <property type="entry name" value="BRCT_pescadillo_like"/>
    <property type="match status" value="1"/>
</dbReference>
<comment type="similarity">
    <text evidence="4">Belongs to the pescadillo family.</text>
</comment>
<reference evidence="8" key="1">
    <citation type="submission" date="2025-08" db="UniProtKB">
        <authorList>
            <consortium name="RefSeq"/>
        </authorList>
    </citation>
    <scope>IDENTIFICATION</scope>
</reference>
<dbReference type="Gene3D" id="3.40.50.10190">
    <property type="entry name" value="BRCT domain"/>
    <property type="match status" value="1"/>
</dbReference>
<keyword evidence="4" id="KW-0158">Chromosome</keyword>
<dbReference type="InterPro" id="IPR010613">
    <property type="entry name" value="PES"/>
</dbReference>
<evidence type="ECO:0000256" key="1">
    <source>
        <dbReference type="ARBA" id="ARBA00022517"/>
    </source>
</evidence>
<dbReference type="PANTHER" id="PTHR12221">
    <property type="entry name" value="PESCADILLO - RELATED"/>
    <property type="match status" value="1"/>
</dbReference>
<dbReference type="HAMAP" id="MF_03028">
    <property type="entry name" value="Pescadillo"/>
    <property type="match status" value="1"/>
</dbReference>
<feature type="compositionally biased region" description="Basic and acidic residues" evidence="5">
    <location>
        <begin position="558"/>
        <end position="577"/>
    </location>
</feature>
<dbReference type="SMART" id="SM00292">
    <property type="entry name" value="BRCT"/>
    <property type="match status" value="1"/>
</dbReference>
<dbReference type="Pfam" id="PF06732">
    <property type="entry name" value="Pescadillo_N"/>
    <property type="match status" value="1"/>
</dbReference>
<dbReference type="PROSITE" id="PS50172">
    <property type="entry name" value="BRCT"/>
    <property type="match status" value="1"/>
</dbReference>
<dbReference type="Proteomes" id="UP001652624">
    <property type="component" value="Chromosome 6"/>
</dbReference>
<feature type="region of interest" description="Disordered" evidence="5">
    <location>
        <begin position="296"/>
        <end position="318"/>
    </location>
</feature>
<name>A0ABM3XJ09_ERIEU</name>
<comment type="subunit">
    <text evidence="4">Component of the PeBoW complex, composed of BOP1, PES1 and WDR12. Within the PeBoW complex BOP1 interacts directly with PES1 and WDR12. The PeBoW complex also associates with the 66S pre-ribosome. Interacts with IRS1 and UBTF. May interact with MAP1B.</text>
</comment>
<proteinExistence type="inferred from homology"/>
<protein>
    <recommendedName>
        <fullName evidence="4">Pescadillo homolog</fullName>
    </recommendedName>
</protein>
<keyword evidence="2 4" id="KW-0698">rRNA processing</keyword>
<dbReference type="Pfam" id="PF16589">
    <property type="entry name" value="BRCT_2"/>
    <property type="match status" value="1"/>
</dbReference>
<evidence type="ECO:0000313" key="7">
    <source>
        <dbReference type="Proteomes" id="UP001652624"/>
    </source>
</evidence>
<dbReference type="InterPro" id="IPR001357">
    <property type="entry name" value="BRCT_dom"/>
</dbReference>
<comment type="subcellular location">
    <subcellularLocation>
        <location evidence="4">Nucleus</location>
        <location evidence="4">Nucleolus</location>
    </subcellularLocation>
    <subcellularLocation>
        <location evidence="4">Nucleus</location>
        <location evidence="4">Nucleoplasm</location>
    </subcellularLocation>
    <subcellularLocation>
        <location evidence="4">Chromosome</location>
    </subcellularLocation>
    <text evidence="4">Appears to localize to the periphery of metaphase chromosomes during mitosis and to the prenucleolar bodies that form in mitotic cells prior to the actual nucleoli.</text>
</comment>
<dbReference type="InterPro" id="IPR036420">
    <property type="entry name" value="BRCT_dom_sf"/>
</dbReference>
<accession>A0ABM3XJ09</accession>
<keyword evidence="7" id="KW-1185">Reference proteome</keyword>
<comment type="PTM">
    <text evidence="4">Sumoylated.</text>
</comment>
<dbReference type="GeneID" id="103119066"/>
<keyword evidence="4" id="KW-0832">Ubl conjugation</keyword>
<evidence type="ECO:0000259" key="6">
    <source>
        <dbReference type="PROSITE" id="PS50172"/>
    </source>
</evidence>
<organism evidence="7 8">
    <name type="scientific">Erinaceus europaeus</name>
    <name type="common">Western European hedgehog</name>
    <dbReference type="NCBI Taxonomy" id="9365"/>
    <lineage>
        <taxon>Eukaryota</taxon>
        <taxon>Metazoa</taxon>
        <taxon>Chordata</taxon>
        <taxon>Craniata</taxon>
        <taxon>Vertebrata</taxon>
        <taxon>Euteleostomi</taxon>
        <taxon>Mammalia</taxon>
        <taxon>Eutheria</taxon>
        <taxon>Laurasiatheria</taxon>
        <taxon>Eulipotyphla</taxon>
        <taxon>Erinaceidae</taxon>
        <taxon>Erinaceinae</taxon>
        <taxon>Erinaceus</taxon>
    </lineage>
</organism>
<evidence type="ECO:0000256" key="3">
    <source>
        <dbReference type="ARBA" id="ARBA00023242"/>
    </source>
</evidence>